<dbReference type="PROSITE" id="PS51819">
    <property type="entry name" value="VOC"/>
    <property type="match status" value="1"/>
</dbReference>
<gene>
    <name evidence="2" type="ORF">COW36_22230</name>
</gene>
<evidence type="ECO:0000313" key="2">
    <source>
        <dbReference type="EMBL" id="PIW14333.1"/>
    </source>
</evidence>
<protein>
    <submittedName>
        <fullName evidence="2">Glyoxalase</fullName>
    </submittedName>
</protein>
<proteinExistence type="predicted"/>
<dbReference type="Pfam" id="PF00903">
    <property type="entry name" value="Glyoxalase"/>
    <property type="match status" value="1"/>
</dbReference>
<dbReference type="SUPFAM" id="SSF54593">
    <property type="entry name" value="Glyoxalase/Bleomycin resistance protein/Dihydroxybiphenyl dioxygenase"/>
    <property type="match status" value="1"/>
</dbReference>
<dbReference type="InterPro" id="IPR037523">
    <property type="entry name" value="VOC_core"/>
</dbReference>
<evidence type="ECO:0000259" key="1">
    <source>
        <dbReference type="PROSITE" id="PS51819"/>
    </source>
</evidence>
<dbReference type="PANTHER" id="PTHR39175:SF1">
    <property type="entry name" value="FAMILY PROTEIN, PUTATIVE (AFU_ORTHOLOGUE AFUA_3G15060)-RELATED"/>
    <property type="match status" value="1"/>
</dbReference>
<reference evidence="2 3" key="1">
    <citation type="submission" date="2017-09" db="EMBL/GenBank/DDBJ databases">
        <title>Depth-based differentiation of microbial function through sediment-hosted aquifers and enrichment of novel symbionts in the deep terrestrial subsurface.</title>
        <authorList>
            <person name="Probst A.J."/>
            <person name="Ladd B."/>
            <person name="Jarett J.K."/>
            <person name="Geller-Mcgrath D.E."/>
            <person name="Sieber C.M."/>
            <person name="Emerson J.B."/>
            <person name="Anantharaman K."/>
            <person name="Thomas B.C."/>
            <person name="Malmstrom R."/>
            <person name="Stieglmeier M."/>
            <person name="Klingl A."/>
            <person name="Woyke T."/>
            <person name="Ryan C.M."/>
            <person name="Banfield J.F."/>
        </authorList>
    </citation>
    <scope>NUCLEOTIDE SEQUENCE [LARGE SCALE GENOMIC DNA]</scope>
    <source>
        <strain evidence="2">CG17_big_fil_post_rev_8_21_14_2_50_48_46</strain>
    </source>
</reference>
<dbReference type="Gene3D" id="3.10.180.10">
    <property type="entry name" value="2,3-Dihydroxybiphenyl 1,2-Dioxygenase, domain 1"/>
    <property type="match status" value="1"/>
</dbReference>
<dbReference type="AlphaFoldDB" id="A0A2M7FZM8"/>
<comment type="caution">
    <text evidence="2">The sequence shown here is derived from an EMBL/GenBank/DDBJ whole genome shotgun (WGS) entry which is preliminary data.</text>
</comment>
<dbReference type="InterPro" id="IPR004360">
    <property type="entry name" value="Glyas_Fos-R_dOase_dom"/>
</dbReference>
<sequence>MPLLTAVHHVQITVQADQAAAARQFYLEVLGLKEISKPQALLARGGFWCELGALQIHIGLETFSVRAESKAHLAYQVDDLAAWRNHLQTQGIVIQDSIQIPGLERFECRDPFGNRMEFLQLL</sequence>
<dbReference type="InterPro" id="IPR029068">
    <property type="entry name" value="Glyas_Bleomycin-R_OHBP_Dase"/>
</dbReference>
<dbReference type="Proteomes" id="UP000231019">
    <property type="component" value="Unassembled WGS sequence"/>
</dbReference>
<dbReference type="EMBL" id="PFFQ01000061">
    <property type="protein sequence ID" value="PIW14333.1"/>
    <property type="molecule type" value="Genomic_DNA"/>
</dbReference>
<organism evidence="2 3">
    <name type="scientific">bacterium (Candidatus Blackallbacteria) CG17_big_fil_post_rev_8_21_14_2_50_48_46</name>
    <dbReference type="NCBI Taxonomy" id="2014261"/>
    <lineage>
        <taxon>Bacteria</taxon>
        <taxon>Candidatus Blackallbacteria</taxon>
    </lineage>
</organism>
<dbReference type="PANTHER" id="PTHR39175">
    <property type="entry name" value="FAMILY PROTEIN, PUTATIVE (AFU_ORTHOLOGUE AFUA_3G15060)-RELATED"/>
    <property type="match status" value="1"/>
</dbReference>
<feature type="domain" description="VOC" evidence="1">
    <location>
        <begin position="6"/>
        <end position="121"/>
    </location>
</feature>
<accession>A0A2M7FZM8</accession>
<evidence type="ECO:0000313" key="3">
    <source>
        <dbReference type="Proteomes" id="UP000231019"/>
    </source>
</evidence>
<name>A0A2M7FZM8_9BACT</name>